<comment type="caution">
    <text evidence="1">The sequence shown here is derived from an EMBL/GenBank/DDBJ whole genome shotgun (WGS) entry which is preliminary data.</text>
</comment>
<dbReference type="AlphaFoldDB" id="A0AAD5MMV8"/>
<name>A0AAD5MMV8_PARTN</name>
<sequence length="207" mass="22602">MPTDNSRSLAPLLNFRSTVIYTASVTGLSSITRSPVILFRKIGPRIRLFDVSQAGMTSILLAHGIVIEMSNNSCVCVVCHGKFAYAITSKQIVREALIIAGPMVCLLCVLMPCQRIKTLASSVEMTVRQRGNGDTMVDARPRIIKCSPSLCSVQVCSSYIDMGVQENEKAYVKRDVKSVHVSRSGMVVSDGHCTTSMDHFGRIVRST</sequence>
<dbReference type="EMBL" id="JAHQIW010004191">
    <property type="protein sequence ID" value="KAJ1361382.1"/>
    <property type="molecule type" value="Genomic_DNA"/>
</dbReference>
<dbReference type="Proteomes" id="UP001196413">
    <property type="component" value="Unassembled WGS sequence"/>
</dbReference>
<dbReference type="PANTHER" id="PTHR39075:SF1">
    <property type="entry name" value="FI19908P1"/>
    <property type="match status" value="1"/>
</dbReference>
<evidence type="ECO:0000313" key="2">
    <source>
        <dbReference type="Proteomes" id="UP001196413"/>
    </source>
</evidence>
<proteinExistence type="predicted"/>
<reference evidence="1" key="1">
    <citation type="submission" date="2021-06" db="EMBL/GenBank/DDBJ databases">
        <title>Parelaphostrongylus tenuis whole genome reference sequence.</title>
        <authorList>
            <person name="Garwood T.J."/>
            <person name="Larsen P.A."/>
            <person name="Fountain-Jones N.M."/>
            <person name="Garbe J.R."/>
            <person name="Macchietto M.G."/>
            <person name="Kania S.A."/>
            <person name="Gerhold R.W."/>
            <person name="Richards J.E."/>
            <person name="Wolf T.M."/>
        </authorList>
    </citation>
    <scope>NUCLEOTIDE SEQUENCE</scope>
    <source>
        <strain evidence="1">MNPRO001-30</strain>
        <tissue evidence="1">Meninges</tissue>
    </source>
</reference>
<gene>
    <name evidence="1" type="ORF">KIN20_020613</name>
</gene>
<dbReference type="GO" id="GO:0005615">
    <property type="term" value="C:extracellular space"/>
    <property type="evidence" value="ECO:0007669"/>
    <property type="project" value="TreeGrafter"/>
</dbReference>
<keyword evidence="2" id="KW-1185">Reference proteome</keyword>
<dbReference type="PANTHER" id="PTHR39075">
    <property type="entry name" value="FI19908P1"/>
    <property type="match status" value="1"/>
</dbReference>
<organism evidence="1 2">
    <name type="scientific">Parelaphostrongylus tenuis</name>
    <name type="common">Meningeal worm</name>
    <dbReference type="NCBI Taxonomy" id="148309"/>
    <lineage>
        <taxon>Eukaryota</taxon>
        <taxon>Metazoa</taxon>
        <taxon>Ecdysozoa</taxon>
        <taxon>Nematoda</taxon>
        <taxon>Chromadorea</taxon>
        <taxon>Rhabditida</taxon>
        <taxon>Rhabditina</taxon>
        <taxon>Rhabditomorpha</taxon>
        <taxon>Strongyloidea</taxon>
        <taxon>Metastrongylidae</taxon>
        <taxon>Parelaphostrongylus</taxon>
    </lineage>
</organism>
<protein>
    <submittedName>
        <fullName evidence="1">Uncharacterized protein</fullName>
    </submittedName>
</protein>
<evidence type="ECO:0000313" key="1">
    <source>
        <dbReference type="EMBL" id="KAJ1361382.1"/>
    </source>
</evidence>
<accession>A0AAD5MMV8</accession>